<feature type="region of interest" description="Disordered" evidence="1">
    <location>
        <begin position="255"/>
        <end position="286"/>
    </location>
</feature>
<gene>
    <name evidence="3" type="ORF">HK100_011364</name>
</gene>
<accession>A0AAD5XH05</accession>
<keyword evidence="4" id="KW-1185">Reference proteome</keyword>
<evidence type="ECO:0000313" key="3">
    <source>
        <dbReference type="EMBL" id="KAJ3124088.1"/>
    </source>
</evidence>
<reference evidence="3" key="1">
    <citation type="submission" date="2020-05" db="EMBL/GenBank/DDBJ databases">
        <title>Phylogenomic resolution of chytrid fungi.</title>
        <authorList>
            <person name="Stajich J.E."/>
            <person name="Amses K."/>
            <person name="Simmons R."/>
            <person name="Seto K."/>
            <person name="Myers J."/>
            <person name="Bonds A."/>
            <person name="Quandt C.A."/>
            <person name="Barry K."/>
            <person name="Liu P."/>
            <person name="Grigoriev I."/>
            <person name="Longcore J.E."/>
            <person name="James T.Y."/>
        </authorList>
    </citation>
    <scope>NUCLEOTIDE SEQUENCE</scope>
    <source>
        <strain evidence="3">JEL0513</strain>
    </source>
</reference>
<feature type="compositionally biased region" description="Low complexity" evidence="1">
    <location>
        <begin position="255"/>
        <end position="274"/>
    </location>
</feature>
<name>A0AAD5XH05_9FUNG</name>
<evidence type="ECO:0000313" key="4">
    <source>
        <dbReference type="Proteomes" id="UP001211907"/>
    </source>
</evidence>
<proteinExistence type="predicted"/>
<sequence>MVTRIQWARRFLVLLADGRLFIFKANPTATTAPITYLPVTATLTTFSNGTLSAVQEENIGEGEQKEEGEHQQRDRYVITASGVGLTLAGQVQQRLWLLTDVGDDSADGNTGGADTDDGRNAISDLIVNWSAAFDFVLADTSTISPLAPPSPESPLAVFGASSTATAYASSHSSYSSHNSYNSYNNPYNNLYSNYNNYSPLDYFQVHENITYSPVSPASPTMPSIPTMQRTFSSPIVDYLAVGERSTDGFEMRRSMSSKSVSNNSGGFGGVNSVSHKPPRPHPENSQAHAAVNNFQQAPTATAKTALKSASSRKTSWLDFVLNPV</sequence>
<comment type="caution">
    <text evidence="3">The sequence shown here is derived from an EMBL/GenBank/DDBJ whole genome shotgun (WGS) entry which is preliminary data.</text>
</comment>
<evidence type="ECO:0008006" key="5">
    <source>
        <dbReference type="Google" id="ProtNLM"/>
    </source>
</evidence>
<keyword evidence="2" id="KW-0732">Signal</keyword>
<feature type="signal peptide" evidence="2">
    <location>
        <begin position="1"/>
        <end position="18"/>
    </location>
</feature>
<protein>
    <recommendedName>
        <fullName evidence="5">PH domain-containing protein</fullName>
    </recommendedName>
</protein>
<evidence type="ECO:0000256" key="2">
    <source>
        <dbReference type="SAM" id="SignalP"/>
    </source>
</evidence>
<organism evidence="3 4">
    <name type="scientific">Physocladia obscura</name>
    <dbReference type="NCBI Taxonomy" id="109957"/>
    <lineage>
        <taxon>Eukaryota</taxon>
        <taxon>Fungi</taxon>
        <taxon>Fungi incertae sedis</taxon>
        <taxon>Chytridiomycota</taxon>
        <taxon>Chytridiomycota incertae sedis</taxon>
        <taxon>Chytridiomycetes</taxon>
        <taxon>Chytridiales</taxon>
        <taxon>Chytriomycetaceae</taxon>
        <taxon>Physocladia</taxon>
    </lineage>
</organism>
<evidence type="ECO:0000256" key="1">
    <source>
        <dbReference type="SAM" id="MobiDB-lite"/>
    </source>
</evidence>
<feature type="chain" id="PRO_5042006939" description="PH domain-containing protein" evidence="2">
    <location>
        <begin position="19"/>
        <end position="324"/>
    </location>
</feature>
<dbReference type="Proteomes" id="UP001211907">
    <property type="component" value="Unassembled WGS sequence"/>
</dbReference>
<dbReference type="AlphaFoldDB" id="A0AAD5XH05"/>
<dbReference type="EMBL" id="JADGJH010000696">
    <property type="protein sequence ID" value="KAJ3124088.1"/>
    <property type="molecule type" value="Genomic_DNA"/>
</dbReference>